<evidence type="ECO:0000313" key="3">
    <source>
        <dbReference type="Proteomes" id="UP001596104"/>
    </source>
</evidence>
<keyword evidence="3" id="KW-1185">Reference proteome</keyword>
<sequence>MAYATVQDMIGRFGEIEMLRLSSVDGVLPDVVNPVPVEQALADADGIIDSYLRKRYRVPLAPVPQVITRASCLLARYDLSVGGDREPADQVKSDRKDIVAWLTQLSTGTATLEGVAPIEQTSSARASDRPRMFGRHGEVGL</sequence>
<dbReference type="EMBL" id="JBHSLV010000019">
    <property type="protein sequence ID" value="MFC5393152.1"/>
    <property type="molecule type" value="Genomic_DNA"/>
</dbReference>
<gene>
    <name evidence="2" type="ORF">ACFPPC_10955</name>
</gene>
<evidence type="ECO:0000256" key="1">
    <source>
        <dbReference type="SAM" id="MobiDB-lite"/>
    </source>
</evidence>
<feature type="compositionally biased region" description="Basic and acidic residues" evidence="1">
    <location>
        <begin position="126"/>
        <end position="141"/>
    </location>
</feature>
<name>A0ABW0H9X7_9HYPH</name>
<reference evidence="3" key="1">
    <citation type="journal article" date="2019" name="Int. J. Syst. Evol. Microbiol.">
        <title>The Global Catalogue of Microorganisms (GCM) 10K type strain sequencing project: providing services to taxonomists for standard genome sequencing and annotation.</title>
        <authorList>
            <consortium name="The Broad Institute Genomics Platform"/>
            <consortium name="The Broad Institute Genome Sequencing Center for Infectious Disease"/>
            <person name="Wu L."/>
            <person name="Ma J."/>
        </authorList>
    </citation>
    <scope>NUCLEOTIDE SEQUENCE [LARGE SCALE GENOMIC DNA]</scope>
    <source>
        <strain evidence="3">CGMCC 1.16326</strain>
    </source>
</reference>
<comment type="caution">
    <text evidence="2">The sequence shown here is derived from an EMBL/GenBank/DDBJ whole genome shotgun (WGS) entry which is preliminary data.</text>
</comment>
<protein>
    <submittedName>
        <fullName evidence="2">Gp436 family protein</fullName>
    </submittedName>
</protein>
<dbReference type="Proteomes" id="UP001596104">
    <property type="component" value="Unassembled WGS sequence"/>
</dbReference>
<dbReference type="InterPro" id="IPR009752">
    <property type="entry name" value="Phage_Mu_GpJ"/>
</dbReference>
<evidence type="ECO:0000313" key="2">
    <source>
        <dbReference type="EMBL" id="MFC5393152.1"/>
    </source>
</evidence>
<organism evidence="2 3">
    <name type="scientific">Bosea vestrisii</name>
    <dbReference type="NCBI Taxonomy" id="151416"/>
    <lineage>
        <taxon>Bacteria</taxon>
        <taxon>Pseudomonadati</taxon>
        <taxon>Pseudomonadota</taxon>
        <taxon>Alphaproteobacteria</taxon>
        <taxon>Hyphomicrobiales</taxon>
        <taxon>Boseaceae</taxon>
        <taxon>Bosea</taxon>
    </lineage>
</organism>
<dbReference type="RefSeq" id="WP_377008106.1">
    <property type="nucleotide sequence ID" value="NZ_JBHSLV010000019.1"/>
</dbReference>
<proteinExistence type="predicted"/>
<feature type="region of interest" description="Disordered" evidence="1">
    <location>
        <begin position="121"/>
        <end position="141"/>
    </location>
</feature>
<dbReference type="Pfam" id="PF07030">
    <property type="entry name" value="Phage_Mu_Gp36"/>
    <property type="match status" value="1"/>
</dbReference>
<accession>A0ABW0H9X7</accession>